<dbReference type="VEuPathDB" id="VectorBase:RSAN_045758"/>
<evidence type="ECO:0000256" key="2">
    <source>
        <dbReference type="ARBA" id="ARBA00007357"/>
    </source>
</evidence>
<protein>
    <recommendedName>
        <fullName evidence="10">Calpain catalytic domain-containing protein</fullName>
    </recommendedName>
</protein>
<dbReference type="InterPro" id="IPR024079">
    <property type="entry name" value="MetalloPept_cat_dom_sf"/>
</dbReference>
<evidence type="ECO:0000259" key="10">
    <source>
        <dbReference type="PROSITE" id="PS50203"/>
    </source>
</evidence>
<dbReference type="PROSITE" id="PS50203">
    <property type="entry name" value="CALPAIN_CAT"/>
    <property type="match status" value="1"/>
</dbReference>
<dbReference type="Pfam" id="PF00648">
    <property type="entry name" value="Peptidase_C2"/>
    <property type="match status" value="1"/>
</dbReference>
<keyword evidence="12" id="KW-1185">Reference proteome</keyword>
<keyword evidence="9" id="KW-0812">Transmembrane</keyword>
<dbReference type="GO" id="GO:0005886">
    <property type="term" value="C:plasma membrane"/>
    <property type="evidence" value="ECO:0007669"/>
    <property type="project" value="TreeGrafter"/>
</dbReference>
<dbReference type="EMBL" id="JABSTV010001249">
    <property type="protein sequence ID" value="KAH7963068.1"/>
    <property type="molecule type" value="Genomic_DNA"/>
</dbReference>
<dbReference type="SUPFAM" id="SSF47473">
    <property type="entry name" value="EF-hand"/>
    <property type="match status" value="1"/>
</dbReference>
<comment type="caution">
    <text evidence="8">Lacks conserved residue(s) required for the propagation of feature annotation.</text>
</comment>
<dbReference type="SUPFAM" id="SSF54001">
    <property type="entry name" value="Cysteine proteinases"/>
    <property type="match status" value="1"/>
</dbReference>
<dbReference type="Pfam" id="PF01431">
    <property type="entry name" value="Peptidase_M13"/>
    <property type="match status" value="1"/>
</dbReference>
<evidence type="ECO:0000256" key="7">
    <source>
        <dbReference type="ARBA" id="ARBA00023049"/>
    </source>
</evidence>
<keyword evidence="3" id="KW-0645">Protease</keyword>
<keyword evidence="9" id="KW-1133">Transmembrane helix</keyword>
<evidence type="ECO:0000256" key="1">
    <source>
        <dbReference type="ARBA" id="ARBA00001947"/>
    </source>
</evidence>
<evidence type="ECO:0000256" key="5">
    <source>
        <dbReference type="ARBA" id="ARBA00022801"/>
    </source>
</evidence>
<dbReference type="PROSITE" id="PS51885">
    <property type="entry name" value="NEPRILYSIN"/>
    <property type="match status" value="1"/>
</dbReference>
<dbReference type="SUPFAM" id="SSF55486">
    <property type="entry name" value="Metalloproteases ('zincins'), catalytic domain"/>
    <property type="match status" value="1"/>
</dbReference>
<dbReference type="InterPro" id="IPR001300">
    <property type="entry name" value="Peptidase_C2_calpain_cat"/>
</dbReference>
<evidence type="ECO:0000256" key="6">
    <source>
        <dbReference type="ARBA" id="ARBA00022833"/>
    </source>
</evidence>
<dbReference type="Gene3D" id="3.90.70.10">
    <property type="entry name" value="Cysteine proteinases"/>
    <property type="match status" value="1"/>
</dbReference>
<dbReference type="GO" id="GO:0016485">
    <property type="term" value="P:protein processing"/>
    <property type="evidence" value="ECO:0007669"/>
    <property type="project" value="TreeGrafter"/>
</dbReference>
<dbReference type="PANTHER" id="PTHR11733">
    <property type="entry name" value="ZINC METALLOPROTEASE FAMILY M13 NEPRILYSIN-RELATED"/>
    <property type="match status" value="1"/>
</dbReference>
<dbReference type="InterPro" id="IPR008753">
    <property type="entry name" value="Peptidase_M13_N"/>
</dbReference>
<evidence type="ECO:0000313" key="12">
    <source>
        <dbReference type="Proteomes" id="UP000821837"/>
    </source>
</evidence>
<dbReference type="Proteomes" id="UP000821837">
    <property type="component" value="Chromosome 3"/>
</dbReference>
<keyword evidence="6" id="KW-0862">Zinc</keyword>
<dbReference type="PANTHER" id="PTHR11733:SF241">
    <property type="entry name" value="GH26575P-RELATED"/>
    <property type="match status" value="1"/>
</dbReference>
<dbReference type="Pfam" id="PF05649">
    <property type="entry name" value="Peptidase_M13_N"/>
    <property type="match status" value="1"/>
</dbReference>
<dbReference type="InterPro" id="IPR011992">
    <property type="entry name" value="EF-hand-dom_pair"/>
</dbReference>
<comment type="similarity">
    <text evidence="2">Belongs to the peptidase M13 family.</text>
</comment>
<dbReference type="Gene3D" id="1.10.1380.10">
    <property type="entry name" value="Neutral endopeptidase , domain2"/>
    <property type="match status" value="1"/>
</dbReference>
<dbReference type="Gene3D" id="1.10.238.10">
    <property type="entry name" value="EF-hand"/>
    <property type="match status" value="1"/>
</dbReference>
<dbReference type="VEuPathDB" id="VectorBase:RSAN_028863"/>
<dbReference type="SUPFAM" id="SSF49758">
    <property type="entry name" value="Calpain large subunit, middle domain (domain III)"/>
    <property type="match status" value="1"/>
</dbReference>
<feature type="domain" description="Calpain catalytic" evidence="10">
    <location>
        <begin position="708"/>
        <end position="801"/>
    </location>
</feature>
<evidence type="ECO:0000256" key="8">
    <source>
        <dbReference type="PROSITE-ProRule" id="PRU00239"/>
    </source>
</evidence>
<evidence type="ECO:0000313" key="11">
    <source>
        <dbReference type="EMBL" id="KAH7963068.1"/>
    </source>
</evidence>
<proteinExistence type="inferred from homology"/>
<evidence type="ECO:0000256" key="3">
    <source>
        <dbReference type="ARBA" id="ARBA00022670"/>
    </source>
</evidence>
<dbReference type="Gene3D" id="2.60.120.380">
    <property type="match status" value="1"/>
</dbReference>
<comment type="caution">
    <text evidence="11">The sequence shown here is derived from an EMBL/GenBank/DDBJ whole genome shotgun (WGS) entry which is preliminary data.</text>
</comment>
<organism evidence="11 12">
    <name type="scientific">Rhipicephalus sanguineus</name>
    <name type="common">Brown dog tick</name>
    <name type="synonym">Ixodes sanguineus</name>
    <dbReference type="NCBI Taxonomy" id="34632"/>
    <lineage>
        <taxon>Eukaryota</taxon>
        <taxon>Metazoa</taxon>
        <taxon>Ecdysozoa</taxon>
        <taxon>Arthropoda</taxon>
        <taxon>Chelicerata</taxon>
        <taxon>Arachnida</taxon>
        <taxon>Acari</taxon>
        <taxon>Parasitiformes</taxon>
        <taxon>Ixodida</taxon>
        <taxon>Ixodoidea</taxon>
        <taxon>Ixodidae</taxon>
        <taxon>Rhipicephalinae</taxon>
        <taxon>Rhipicephalus</taxon>
        <taxon>Rhipicephalus</taxon>
    </lineage>
</organism>
<dbReference type="InterPro" id="IPR038765">
    <property type="entry name" value="Papain-like_cys_pep_sf"/>
</dbReference>
<reference evidence="11" key="2">
    <citation type="submission" date="2021-09" db="EMBL/GenBank/DDBJ databases">
        <authorList>
            <person name="Jia N."/>
            <person name="Wang J."/>
            <person name="Shi W."/>
            <person name="Du L."/>
            <person name="Sun Y."/>
            <person name="Zhan W."/>
            <person name="Jiang J."/>
            <person name="Wang Q."/>
            <person name="Zhang B."/>
            <person name="Ji P."/>
            <person name="Sakyi L.B."/>
            <person name="Cui X."/>
            <person name="Yuan T."/>
            <person name="Jiang B."/>
            <person name="Yang W."/>
            <person name="Lam T.T.-Y."/>
            <person name="Chang Q."/>
            <person name="Ding S."/>
            <person name="Wang X."/>
            <person name="Zhu J."/>
            <person name="Ruan X."/>
            <person name="Zhao L."/>
            <person name="Wei J."/>
            <person name="Que T."/>
            <person name="Du C."/>
            <person name="Cheng J."/>
            <person name="Dai P."/>
            <person name="Han X."/>
            <person name="Huang E."/>
            <person name="Gao Y."/>
            <person name="Liu J."/>
            <person name="Shao H."/>
            <person name="Ye R."/>
            <person name="Li L."/>
            <person name="Wei W."/>
            <person name="Wang X."/>
            <person name="Wang C."/>
            <person name="Huo Q."/>
            <person name="Li W."/>
            <person name="Guo W."/>
            <person name="Chen H."/>
            <person name="Chen S."/>
            <person name="Zhou L."/>
            <person name="Zhou L."/>
            <person name="Ni X."/>
            <person name="Tian J."/>
            <person name="Zhou Y."/>
            <person name="Sheng Y."/>
            <person name="Liu T."/>
            <person name="Pan Y."/>
            <person name="Xia L."/>
            <person name="Li J."/>
            <person name="Zhao F."/>
            <person name="Cao W."/>
        </authorList>
    </citation>
    <scope>NUCLEOTIDE SEQUENCE</scope>
    <source>
        <strain evidence="11">Rsan-2018</strain>
        <tissue evidence="11">Larvae</tissue>
    </source>
</reference>
<dbReference type="SMART" id="SM00230">
    <property type="entry name" value="CysPc"/>
    <property type="match status" value="1"/>
</dbReference>
<comment type="cofactor">
    <cofactor evidence="1">
        <name>Zn(2+)</name>
        <dbReference type="ChEBI" id="CHEBI:29105"/>
    </cofactor>
</comment>
<dbReference type="GO" id="GO:0004222">
    <property type="term" value="F:metalloendopeptidase activity"/>
    <property type="evidence" value="ECO:0007669"/>
    <property type="project" value="InterPro"/>
</dbReference>
<feature type="transmembrane region" description="Helical" evidence="9">
    <location>
        <begin position="18"/>
        <end position="40"/>
    </location>
</feature>
<gene>
    <name evidence="11" type="ORF">HPB52_019484</name>
</gene>
<accession>A0A9D4Q221</accession>
<keyword evidence="4" id="KW-0479">Metal-binding</keyword>
<dbReference type="GO" id="GO:0004198">
    <property type="term" value="F:calcium-dependent cysteine-type endopeptidase activity"/>
    <property type="evidence" value="ECO:0007669"/>
    <property type="project" value="InterPro"/>
</dbReference>
<name>A0A9D4Q221_RHISA</name>
<dbReference type="PRINTS" id="PR00786">
    <property type="entry name" value="NEPRILYSIN"/>
</dbReference>
<keyword evidence="9" id="KW-0472">Membrane</keyword>
<dbReference type="InterPro" id="IPR018497">
    <property type="entry name" value="Peptidase_M13_C"/>
</dbReference>
<dbReference type="GO" id="GO:0046872">
    <property type="term" value="F:metal ion binding"/>
    <property type="evidence" value="ECO:0007669"/>
    <property type="project" value="UniProtKB-KW"/>
</dbReference>
<dbReference type="InterPro" id="IPR000718">
    <property type="entry name" value="Peptidase_M13"/>
</dbReference>
<dbReference type="CDD" id="cd08662">
    <property type="entry name" value="M13"/>
    <property type="match status" value="1"/>
</dbReference>
<keyword evidence="5" id="KW-0378">Hydrolase</keyword>
<keyword evidence="7" id="KW-0482">Metalloprotease</keyword>
<dbReference type="Gene3D" id="3.40.390.10">
    <property type="entry name" value="Collagenase (Catalytic Domain)"/>
    <property type="match status" value="1"/>
</dbReference>
<sequence>MPSTRVLVRQSPYHYRCSWFHCISCLCSISVLVTILVLAAQSIYVYPSCEDPSCWDFTTSLYRSLNYTASPCDNFYHFVCDGWKSSHGPNEFVFSELQAMVAHAAVNSLLRVGHAPSLRQTAVQKAAVMFKTCVQVFMNRVDNTESLKSFLRSLDLLTPRPETVDVLDVVVGLALDWNVPVFLQMSVEHDTTMDGIQTLYFSRSRHLMGWFLRRSRMDGWALYNYVVACSQIIDYQFNAEVLIFFENYIMSSLGALTETAHVTHTVKIADMENHTPGILSSEWLDVINRHLPEAALQKGSDTIRITDISYLRVVSETILDDRRRRNGHLLLYVAWFVIQFLGPFASLSLVTPSFANVKEARNYIFFRCFEELNLLMPYAFGAPFAVESVPVKARDDVLTMVLVVKNALKDSFLKSKWMDNATRNIAILKLHTMRTIVAYPDMVVNALDEYYAYTPDSSAVFLESRMRAWYVTMRIRKDRLWKPRTFDYDFRLTDVNAFYQPLTNTMIIPAGIINSPFYSAKYPLSVNFGGLGHVIAHEIVHGFDDDSIREPKDGLSRDWWTMDARTQYEQRVRCLKRMYFPLGLNSYDRSAVMSEDIADSVGLAQAQKAYRSLRQKNNAIVSRDAPLMSRFTEDQAFYTVWIIRSTEVRLQSGRLGRLNGRRDRDAQHSRGPERLCANAGRLTARSHHTRHSGRSATAHTVKNITREMANGIWLGTNYRILSFQKVTTAGGEQVQLVKLRNPFGVGADYIGSWSLDSLEWDKVPPEEQERLNYKSPAEGEFWMSYQDFMKTFTSLEVVHLDSETSRDELSLRDKTPWQMKFQLILSESEEVVISLSQDAVIEPKVMGFTIYQTPKPPNEALDKAFFKKNKSLLSVCQVCHGARGLRSAPDHFELGQEASFTLRVFSGKPTKLKLIDNQPSTVKPAIMKAPPSFDSKISSYEAVFLQVADEHSSVNCFELQEKYSQNYVKSCATLEVCRQVVMALDTTGLGRLRYQEYKNFMCSLKYWQSTFKKHTRGTAGILRAEKLRDAIVDVGFQLNTEILSMLMLRYMRKDGTLRFGDFVACILHLSVAFATFEKKDPLQNGFIKMTLAEWLKTSLQC</sequence>
<dbReference type="InterPro" id="IPR036213">
    <property type="entry name" value="Calpain_III_sf"/>
</dbReference>
<evidence type="ECO:0000256" key="4">
    <source>
        <dbReference type="ARBA" id="ARBA00022723"/>
    </source>
</evidence>
<dbReference type="InterPro" id="IPR042089">
    <property type="entry name" value="Peptidase_M13_dom_2"/>
</dbReference>
<dbReference type="AlphaFoldDB" id="A0A9D4Q221"/>
<reference evidence="11" key="1">
    <citation type="journal article" date="2020" name="Cell">
        <title>Large-Scale Comparative Analyses of Tick Genomes Elucidate Their Genetic Diversity and Vector Capacities.</title>
        <authorList>
            <consortium name="Tick Genome and Microbiome Consortium (TIGMIC)"/>
            <person name="Jia N."/>
            <person name="Wang J."/>
            <person name="Shi W."/>
            <person name="Du L."/>
            <person name="Sun Y."/>
            <person name="Zhan W."/>
            <person name="Jiang J.F."/>
            <person name="Wang Q."/>
            <person name="Zhang B."/>
            <person name="Ji P."/>
            <person name="Bell-Sakyi L."/>
            <person name="Cui X.M."/>
            <person name="Yuan T.T."/>
            <person name="Jiang B.G."/>
            <person name="Yang W.F."/>
            <person name="Lam T.T."/>
            <person name="Chang Q.C."/>
            <person name="Ding S.J."/>
            <person name="Wang X.J."/>
            <person name="Zhu J.G."/>
            <person name="Ruan X.D."/>
            <person name="Zhao L."/>
            <person name="Wei J.T."/>
            <person name="Ye R.Z."/>
            <person name="Que T.C."/>
            <person name="Du C.H."/>
            <person name="Zhou Y.H."/>
            <person name="Cheng J.X."/>
            <person name="Dai P.F."/>
            <person name="Guo W.B."/>
            <person name="Han X.H."/>
            <person name="Huang E.J."/>
            <person name="Li L.F."/>
            <person name="Wei W."/>
            <person name="Gao Y.C."/>
            <person name="Liu J.Z."/>
            <person name="Shao H.Z."/>
            <person name="Wang X."/>
            <person name="Wang C.C."/>
            <person name="Yang T.C."/>
            <person name="Huo Q.B."/>
            <person name="Li W."/>
            <person name="Chen H.Y."/>
            <person name="Chen S.E."/>
            <person name="Zhou L.G."/>
            <person name="Ni X.B."/>
            <person name="Tian J.H."/>
            <person name="Sheng Y."/>
            <person name="Liu T."/>
            <person name="Pan Y.S."/>
            <person name="Xia L.Y."/>
            <person name="Li J."/>
            <person name="Zhao F."/>
            <person name="Cao W.C."/>
        </authorList>
    </citation>
    <scope>NUCLEOTIDE SEQUENCE</scope>
    <source>
        <strain evidence="11">Rsan-2018</strain>
    </source>
</reference>
<evidence type="ECO:0000256" key="9">
    <source>
        <dbReference type="SAM" id="Phobius"/>
    </source>
</evidence>